<dbReference type="Proteomes" id="UP000593562">
    <property type="component" value="Unassembled WGS sequence"/>
</dbReference>
<dbReference type="FunCoup" id="A0A7J7E1F2">
    <property type="interactions" value="2027"/>
</dbReference>
<dbReference type="InterPro" id="IPR021916">
    <property type="entry name" value="DUF3527"/>
</dbReference>
<proteinExistence type="predicted"/>
<organism evidence="2 3">
    <name type="scientific">Tripterygium wilfordii</name>
    <name type="common">Thunder God vine</name>
    <dbReference type="NCBI Taxonomy" id="458696"/>
    <lineage>
        <taxon>Eukaryota</taxon>
        <taxon>Viridiplantae</taxon>
        <taxon>Streptophyta</taxon>
        <taxon>Embryophyta</taxon>
        <taxon>Tracheophyta</taxon>
        <taxon>Spermatophyta</taxon>
        <taxon>Magnoliopsida</taxon>
        <taxon>eudicotyledons</taxon>
        <taxon>Gunneridae</taxon>
        <taxon>Pentapetalae</taxon>
        <taxon>rosids</taxon>
        <taxon>fabids</taxon>
        <taxon>Celastrales</taxon>
        <taxon>Celastraceae</taxon>
        <taxon>Tripterygium</taxon>
    </lineage>
</organism>
<evidence type="ECO:0000313" key="3">
    <source>
        <dbReference type="Proteomes" id="UP000593562"/>
    </source>
</evidence>
<dbReference type="InParanoid" id="A0A7J7E1F2"/>
<protein>
    <submittedName>
        <fullName evidence="2">Uncharacterized protein</fullName>
    </submittedName>
</protein>
<feature type="region of interest" description="Disordered" evidence="1">
    <location>
        <begin position="1"/>
        <end position="28"/>
    </location>
</feature>
<name>A0A7J7E1F2_TRIWF</name>
<dbReference type="AlphaFoldDB" id="A0A7J7E1F2"/>
<reference evidence="2 3" key="1">
    <citation type="journal article" date="2020" name="Nat. Commun.">
        <title>Genome of Tripterygium wilfordii and identification of cytochrome P450 involved in triptolide biosynthesis.</title>
        <authorList>
            <person name="Tu L."/>
            <person name="Su P."/>
            <person name="Zhang Z."/>
            <person name="Gao L."/>
            <person name="Wang J."/>
            <person name="Hu T."/>
            <person name="Zhou J."/>
            <person name="Zhang Y."/>
            <person name="Zhao Y."/>
            <person name="Liu Y."/>
            <person name="Song Y."/>
            <person name="Tong Y."/>
            <person name="Lu Y."/>
            <person name="Yang J."/>
            <person name="Xu C."/>
            <person name="Jia M."/>
            <person name="Peters R.J."/>
            <person name="Huang L."/>
            <person name="Gao W."/>
        </authorList>
    </citation>
    <scope>NUCLEOTIDE SEQUENCE [LARGE SCALE GENOMIC DNA]</scope>
    <source>
        <strain evidence="3">cv. XIE 37</strain>
        <tissue evidence="2">Leaf</tissue>
    </source>
</reference>
<feature type="compositionally biased region" description="Basic and acidic residues" evidence="1">
    <location>
        <begin position="12"/>
        <end position="28"/>
    </location>
</feature>
<evidence type="ECO:0000313" key="2">
    <source>
        <dbReference type="EMBL" id="KAF5752417.1"/>
    </source>
</evidence>
<comment type="caution">
    <text evidence="2">The sequence shown here is derived from an EMBL/GenBank/DDBJ whole genome shotgun (WGS) entry which is preliminary data.</text>
</comment>
<dbReference type="OrthoDB" id="767438at2759"/>
<sequence>MEDRIVNTQNESQHEEHSSNCFSDDRNCSDTSEFKKKRLVRRENPQHMLTLKVKQLQQNRKCIEDSLLRSIHVLGGMIPKHMATLDEKYLRHCLELIHISASKTSPCNTSVTYGSGNMGIFSDGLHPDIYRNENASDLTRFVFECPLATGTASVVVNPTGQWIIGSVMGSKSMINLLKSPFLQQLGAFDDADLERRSLNDLKDSASYNFVGTPDSLSNYSMHKLDKDLPNLYKHKYESKTLHNRLPSTSSTNSTSSDYSSAASVSIIQGMLQCTGKAGILHFVFSLDDQKEVYMADLCKVDSADDKSLDYMYFFYSTTGDQKEHDIHNKESRLIGKMRVSTSFTLCPNNLRLLETEFVLFAITENLGGEMQASSHRLRKNKGLSKKVVEVFRPRHSSKQRSLSRFGGSSTILENSLWESHHDADSNFDSSGGINIPENSFPPNLELSVIVVKDHLPDNSREKVGGWGLKFLKKVGIRQTTDTNESLVSATCARDSGDCSMSMTVVIPSGLHGGPRTRNGGPSGLLERWRSGGQCDCGGWDLGCTLRVLKAKPRKAEIVPHADTQGECKLVDLFLQGSEDDSPTLRMVNVHDGLYFIHFQSTVSALQSFSVAVAFIHTQSPTLRPKTVQDL</sequence>
<feature type="compositionally biased region" description="Polar residues" evidence="1">
    <location>
        <begin position="1"/>
        <end position="11"/>
    </location>
</feature>
<dbReference type="PANTHER" id="PTHR31390:SF2">
    <property type="entry name" value="EXPRESSED PROTEIN"/>
    <property type="match status" value="1"/>
</dbReference>
<dbReference type="EMBL" id="JAAARO010000001">
    <property type="protein sequence ID" value="KAF5752417.1"/>
    <property type="molecule type" value="Genomic_DNA"/>
</dbReference>
<evidence type="ECO:0000256" key="1">
    <source>
        <dbReference type="SAM" id="MobiDB-lite"/>
    </source>
</evidence>
<dbReference type="PANTHER" id="PTHR31390">
    <property type="entry name" value="EXPRESSED PROTEIN"/>
    <property type="match status" value="1"/>
</dbReference>
<accession>A0A7J7E1F2</accession>
<dbReference type="Pfam" id="PF12043">
    <property type="entry name" value="DUF3527"/>
    <property type="match status" value="1"/>
</dbReference>
<keyword evidence="3" id="KW-1185">Reference proteome</keyword>
<gene>
    <name evidence="2" type="ORF">HS088_TW01G00326</name>
</gene>